<accession>A0A9W5PYM9</accession>
<evidence type="ECO:0000313" key="2">
    <source>
        <dbReference type="EMBL" id="EOO62087.1"/>
    </source>
</evidence>
<proteinExistence type="predicted"/>
<feature type="transmembrane region" description="Helical" evidence="1">
    <location>
        <begin position="6"/>
        <end position="27"/>
    </location>
</feature>
<gene>
    <name evidence="2" type="ORF">IKE_05747</name>
</gene>
<evidence type="ECO:0000256" key="1">
    <source>
        <dbReference type="SAM" id="Phobius"/>
    </source>
</evidence>
<keyword evidence="1" id="KW-0812">Transmembrane</keyword>
<organism evidence="2 3">
    <name type="scientific">Bacillus cereus VD196</name>
    <dbReference type="NCBI Taxonomy" id="1053243"/>
    <lineage>
        <taxon>Bacteria</taxon>
        <taxon>Bacillati</taxon>
        <taxon>Bacillota</taxon>
        <taxon>Bacilli</taxon>
        <taxon>Bacillales</taxon>
        <taxon>Bacillaceae</taxon>
        <taxon>Bacillus</taxon>
        <taxon>Bacillus cereus group</taxon>
    </lineage>
</organism>
<sequence>MFSLVVGVVLVMMILSVIWFIAGRLGIFERIGNVALKIKNIFKEGNNK</sequence>
<protein>
    <submittedName>
        <fullName evidence="2">Uncharacterized protein</fullName>
    </submittedName>
</protein>
<keyword evidence="1" id="KW-1133">Transmembrane helix</keyword>
<name>A0A9W5PYM9_BACCE</name>
<comment type="caution">
    <text evidence="2">The sequence shown here is derived from an EMBL/GenBank/DDBJ whole genome shotgun (WGS) entry which is preliminary data.</text>
</comment>
<dbReference type="AlphaFoldDB" id="A0A9W5PYM9"/>
<dbReference type="EMBL" id="AHFL01000056">
    <property type="protein sequence ID" value="EOO62087.1"/>
    <property type="molecule type" value="Genomic_DNA"/>
</dbReference>
<keyword evidence="1" id="KW-0472">Membrane</keyword>
<evidence type="ECO:0000313" key="3">
    <source>
        <dbReference type="Proteomes" id="UP000014023"/>
    </source>
</evidence>
<dbReference type="Proteomes" id="UP000014023">
    <property type="component" value="Unassembled WGS sequence"/>
</dbReference>
<reference evidence="2 3" key="1">
    <citation type="submission" date="2012-12" db="EMBL/GenBank/DDBJ databases">
        <title>The Genome Sequence of Bacillus cereus VD196.</title>
        <authorList>
            <consortium name="The Broad Institute Genome Sequencing Platform"/>
            <consortium name="The Broad Institute Genome Sequencing Center for Infectious Disease"/>
            <person name="Feldgarden M."/>
            <person name="Van der Auwera G.A."/>
            <person name="Mahillon J."/>
            <person name="Duprez V."/>
            <person name="Timmery S."/>
            <person name="Mattelet C."/>
            <person name="Dierick K."/>
            <person name="Sun M."/>
            <person name="Yu Z."/>
            <person name="Zhu L."/>
            <person name="Hu X."/>
            <person name="Shank E.B."/>
            <person name="Swiecicka I."/>
            <person name="Hansen B.M."/>
            <person name="Andrup L."/>
            <person name="Walker B."/>
            <person name="Young S.K."/>
            <person name="Zeng Q."/>
            <person name="Gargeya S."/>
            <person name="Fitzgerald M."/>
            <person name="Haas B."/>
            <person name="Abouelleil A."/>
            <person name="Alvarado L."/>
            <person name="Arachchi H.M."/>
            <person name="Berlin A.M."/>
            <person name="Chapman S.B."/>
            <person name="Dewar J."/>
            <person name="Goldberg J."/>
            <person name="Griggs A."/>
            <person name="Gujja S."/>
            <person name="Hansen M."/>
            <person name="Howarth C."/>
            <person name="Imamovic A."/>
            <person name="Larimer J."/>
            <person name="McCowan C."/>
            <person name="Murphy C."/>
            <person name="Neiman D."/>
            <person name="Pearson M."/>
            <person name="Priest M."/>
            <person name="Roberts A."/>
            <person name="Saif S."/>
            <person name="Shea T."/>
            <person name="Sisk P."/>
            <person name="Sykes S."/>
            <person name="Wortman J."/>
            <person name="Nusbaum C."/>
            <person name="Birren B."/>
        </authorList>
    </citation>
    <scope>NUCLEOTIDE SEQUENCE [LARGE SCALE GENOMIC DNA]</scope>
    <source>
        <strain evidence="2 3">VD196</strain>
    </source>
</reference>